<reference evidence="1 2" key="1">
    <citation type="journal article" date="2014" name="Agronomy (Basel)">
        <title>A Draft Genome Sequence for Ensete ventricosum, the Drought-Tolerant Tree Against Hunger.</title>
        <authorList>
            <person name="Harrison J."/>
            <person name="Moore K.A."/>
            <person name="Paszkiewicz K."/>
            <person name="Jones T."/>
            <person name="Grant M."/>
            <person name="Ambacheew D."/>
            <person name="Muzemil S."/>
            <person name="Studholme D.J."/>
        </authorList>
    </citation>
    <scope>NUCLEOTIDE SEQUENCE [LARGE SCALE GENOMIC DNA]</scope>
</reference>
<dbReference type="EMBL" id="AMZH03000465">
    <property type="protein sequence ID" value="RRT83604.1"/>
    <property type="molecule type" value="Genomic_DNA"/>
</dbReference>
<name>A0A427B541_ENSVE</name>
<sequence length="143" mass="16491">MGHRVTHFEWEIKEIKSGGGLEAVVAAEQRATAIKLWVTDLCTENEKQLAELTEATQRLDLSDKELNDARANLCNVERQLKEPRAIHRKVDNDLLKAVRELEAQRVDLPRQAIKEYKESIGFKLGLHRMGQVSYEYGYWVMLV</sequence>
<accession>A0A427B541</accession>
<evidence type="ECO:0000313" key="2">
    <source>
        <dbReference type="Proteomes" id="UP000287651"/>
    </source>
</evidence>
<gene>
    <name evidence="1" type="ORF">B296_00015507</name>
</gene>
<comment type="caution">
    <text evidence="1">The sequence shown here is derived from an EMBL/GenBank/DDBJ whole genome shotgun (WGS) entry which is preliminary data.</text>
</comment>
<protein>
    <submittedName>
        <fullName evidence="1">Uncharacterized protein</fullName>
    </submittedName>
</protein>
<evidence type="ECO:0000313" key="1">
    <source>
        <dbReference type="EMBL" id="RRT83604.1"/>
    </source>
</evidence>
<dbReference type="Proteomes" id="UP000287651">
    <property type="component" value="Unassembled WGS sequence"/>
</dbReference>
<organism evidence="1 2">
    <name type="scientific">Ensete ventricosum</name>
    <name type="common">Abyssinian banana</name>
    <name type="synonym">Musa ensete</name>
    <dbReference type="NCBI Taxonomy" id="4639"/>
    <lineage>
        <taxon>Eukaryota</taxon>
        <taxon>Viridiplantae</taxon>
        <taxon>Streptophyta</taxon>
        <taxon>Embryophyta</taxon>
        <taxon>Tracheophyta</taxon>
        <taxon>Spermatophyta</taxon>
        <taxon>Magnoliopsida</taxon>
        <taxon>Liliopsida</taxon>
        <taxon>Zingiberales</taxon>
        <taxon>Musaceae</taxon>
        <taxon>Ensete</taxon>
    </lineage>
</organism>
<dbReference type="AlphaFoldDB" id="A0A427B541"/>
<proteinExistence type="predicted"/>